<dbReference type="CDD" id="cd00093">
    <property type="entry name" value="HTH_XRE"/>
    <property type="match status" value="1"/>
</dbReference>
<dbReference type="SUPFAM" id="SSF47413">
    <property type="entry name" value="lambda repressor-like DNA-binding domains"/>
    <property type="match status" value="1"/>
</dbReference>
<dbReference type="GO" id="GO:0003677">
    <property type="term" value="F:DNA binding"/>
    <property type="evidence" value="ECO:0007669"/>
    <property type="project" value="UniProtKB-KW"/>
</dbReference>
<sequence>MLLLTLLAQNPADTFGARLKLSRKAAGLTQKQAADKAGMSQGTLSDLENNGSTSSTYTSRLAYVYGVSARWLADGDGEPLAGQVAERPKRSSASKIHVVGYARLGENGWYEEVQTRGVDGFVEAHSSDPDAYALRVRGDSMFPAIRDGWYVVVEPNSSPAAGEYVAIALNDGRKMVKEFLFQGGDAYTVQSVNGGTRLTLPLPDVHQVHAIGSVLMPSKYREF</sequence>
<dbReference type="AlphaFoldDB" id="A0A6S7CZ32"/>
<dbReference type="PANTHER" id="PTHR40661">
    <property type="match status" value="1"/>
</dbReference>
<dbReference type="InterPro" id="IPR001387">
    <property type="entry name" value="Cro/C1-type_HTH"/>
</dbReference>
<keyword evidence="3" id="KW-0804">Transcription</keyword>
<dbReference type="CDD" id="cd06529">
    <property type="entry name" value="S24_LexA-like"/>
    <property type="match status" value="1"/>
</dbReference>
<feature type="compositionally biased region" description="Polar residues" evidence="4">
    <location>
        <begin position="40"/>
        <end position="53"/>
    </location>
</feature>
<dbReference type="Proteomes" id="UP000494203">
    <property type="component" value="Unassembled WGS sequence"/>
</dbReference>
<feature type="domain" description="HTH cro/C1-type" evidence="5">
    <location>
        <begin position="19"/>
        <end position="72"/>
    </location>
</feature>
<dbReference type="RefSeq" id="WP_175140755.1">
    <property type="nucleotide sequence ID" value="NZ_CADIKZ010000005.1"/>
</dbReference>
<accession>A0A6S7CZ32</accession>
<keyword evidence="7" id="KW-1185">Reference proteome</keyword>
<evidence type="ECO:0000256" key="1">
    <source>
        <dbReference type="ARBA" id="ARBA00023015"/>
    </source>
</evidence>
<reference evidence="6 7" key="1">
    <citation type="submission" date="2020-04" db="EMBL/GenBank/DDBJ databases">
        <authorList>
            <person name="De Canck E."/>
        </authorList>
    </citation>
    <scope>NUCLEOTIDE SEQUENCE [LARGE SCALE GENOMIC DNA]</scope>
    <source>
        <strain evidence="6 7">LMG 26788</strain>
    </source>
</reference>
<dbReference type="InterPro" id="IPR015927">
    <property type="entry name" value="Peptidase_S24_S26A/B/C"/>
</dbReference>
<dbReference type="InterPro" id="IPR010982">
    <property type="entry name" value="Lambda_DNA-bd_dom_sf"/>
</dbReference>
<dbReference type="PROSITE" id="PS50943">
    <property type="entry name" value="HTH_CROC1"/>
    <property type="match status" value="1"/>
</dbReference>
<evidence type="ECO:0000256" key="4">
    <source>
        <dbReference type="SAM" id="MobiDB-lite"/>
    </source>
</evidence>
<dbReference type="PANTHER" id="PTHR40661:SF3">
    <property type="entry name" value="FELS-1 PROPHAGE TRANSCRIPTIONAL REGULATOR"/>
    <property type="match status" value="1"/>
</dbReference>
<gene>
    <name evidence="6" type="ORF">LMG26788_02154</name>
</gene>
<evidence type="ECO:0000259" key="5">
    <source>
        <dbReference type="PROSITE" id="PS50943"/>
    </source>
</evidence>
<dbReference type="EMBL" id="CADIKZ010000005">
    <property type="protein sequence ID" value="CAB3858879.1"/>
    <property type="molecule type" value="Genomic_DNA"/>
</dbReference>
<evidence type="ECO:0000313" key="7">
    <source>
        <dbReference type="Proteomes" id="UP000494203"/>
    </source>
</evidence>
<organism evidence="6 7">
    <name type="scientific">Achromobacter pulmonis</name>
    <dbReference type="NCBI Taxonomy" id="1389932"/>
    <lineage>
        <taxon>Bacteria</taxon>
        <taxon>Pseudomonadati</taxon>
        <taxon>Pseudomonadota</taxon>
        <taxon>Betaproteobacteria</taxon>
        <taxon>Burkholderiales</taxon>
        <taxon>Alcaligenaceae</taxon>
        <taxon>Achromobacter</taxon>
    </lineage>
</organism>
<dbReference type="SUPFAM" id="SSF51306">
    <property type="entry name" value="LexA/Signal peptidase"/>
    <property type="match status" value="1"/>
</dbReference>
<proteinExistence type="predicted"/>
<dbReference type="Gene3D" id="2.10.109.10">
    <property type="entry name" value="Umud Fragment, subunit A"/>
    <property type="match status" value="1"/>
</dbReference>
<dbReference type="Gene3D" id="1.10.260.40">
    <property type="entry name" value="lambda repressor-like DNA-binding domains"/>
    <property type="match status" value="1"/>
</dbReference>
<dbReference type="Pfam" id="PF01381">
    <property type="entry name" value="HTH_3"/>
    <property type="match status" value="1"/>
</dbReference>
<dbReference type="Pfam" id="PF00717">
    <property type="entry name" value="Peptidase_S24"/>
    <property type="match status" value="1"/>
</dbReference>
<evidence type="ECO:0000256" key="2">
    <source>
        <dbReference type="ARBA" id="ARBA00023125"/>
    </source>
</evidence>
<keyword evidence="2" id="KW-0238">DNA-binding</keyword>
<keyword evidence="1" id="KW-0805">Transcription regulation</keyword>
<dbReference type="InterPro" id="IPR039418">
    <property type="entry name" value="LexA-like"/>
</dbReference>
<feature type="region of interest" description="Disordered" evidence="4">
    <location>
        <begin position="30"/>
        <end position="53"/>
    </location>
</feature>
<evidence type="ECO:0000313" key="6">
    <source>
        <dbReference type="EMBL" id="CAB3858879.1"/>
    </source>
</evidence>
<dbReference type="InterPro" id="IPR036286">
    <property type="entry name" value="LexA/Signal_pep-like_sf"/>
</dbReference>
<evidence type="ECO:0000256" key="3">
    <source>
        <dbReference type="ARBA" id="ARBA00023163"/>
    </source>
</evidence>
<dbReference type="SMART" id="SM00530">
    <property type="entry name" value="HTH_XRE"/>
    <property type="match status" value="1"/>
</dbReference>
<name>A0A6S7CZ32_9BURK</name>
<protein>
    <recommendedName>
        <fullName evidence="5">HTH cro/C1-type domain-containing protein</fullName>
    </recommendedName>
</protein>